<dbReference type="Gene3D" id="3.30.720.110">
    <property type="match status" value="1"/>
</dbReference>
<dbReference type="Gene3D" id="3.30.720.120">
    <property type="match status" value="1"/>
</dbReference>
<evidence type="ECO:0000313" key="3">
    <source>
        <dbReference type="Proteomes" id="UP000001592"/>
    </source>
</evidence>
<dbReference type="Pfam" id="PF00903">
    <property type="entry name" value="Glyoxalase"/>
    <property type="match status" value="1"/>
</dbReference>
<dbReference type="PROSITE" id="PS51819">
    <property type="entry name" value="VOC"/>
    <property type="match status" value="1"/>
</dbReference>
<proteinExistence type="predicted"/>
<dbReference type="KEGG" id="btr:BT_1918"/>
<dbReference type="InterPro" id="IPR004360">
    <property type="entry name" value="Glyas_Fos-R_dOase_dom"/>
</dbReference>
<name>A9IXH3_BART1</name>
<dbReference type="eggNOG" id="COG0346">
    <property type="taxonomic scope" value="Bacteria"/>
</dbReference>
<dbReference type="EMBL" id="AM260525">
    <property type="protein sequence ID" value="CAK02175.1"/>
    <property type="molecule type" value="Genomic_DNA"/>
</dbReference>
<dbReference type="SUPFAM" id="SSF54593">
    <property type="entry name" value="Glyoxalase/Bleomycin resistance protein/Dihydroxybiphenyl dioxygenase"/>
    <property type="match status" value="1"/>
</dbReference>
<evidence type="ECO:0000259" key="1">
    <source>
        <dbReference type="PROSITE" id="PS51819"/>
    </source>
</evidence>
<protein>
    <recommendedName>
        <fullName evidence="1">VOC domain-containing protein</fullName>
    </recommendedName>
</protein>
<dbReference type="Proteomes" id="UP000001592">
    <property type="component" value="Chromosome"/>
</dbReference>
<dbReference type="HOGENOM" id="CLU_1329778_0_0_5"/>
<evidence type="ECO:0000313" key="2">
    <source>
        <dbReference type="EMBL" id="CAK02175.1"/>
    </source>
</evidence>
<accession>A9IXH3</accession>
<reference evidence="2 3" key="1">
    <citation type="journal article" date="2007" name="Nat. Genet.">
        <title>Genomic analysis of Bartonella identifies type IV secretion systems as host adaptability factors.</title>
        <authorList>
            <person name="Saenz H.L."/>
            <person name="Engel P."/>
            <person name="Stoeckli M.C."/>
            <person name="Lanz C."/>
            <person name="Raddatz G."/>
            <person name="Vayssier-Taussat M."/>
            <person name="Birtles R."/>
            <person name="Schuster S.C."/>
            <person name="Dehio C."/>
        </authorList>
    </citation>
    <scope>NUCLEOTIDE SEQUENCE [LARGE SCALE GENOMIC DNA]</scope>
    <source>
        <strain evidence="3">DSM 28219 / CCUG 45778 / CIP 105476 / IBS 506</strain>
    </source>
</reference>
<dbReference type="InterPro" id="IPR029068">
    <property type="entry name" value="Glyas_Bleomycin-R_OHBP_Dase"/>
</dbReference>
<keyword evidence="3" id="KW-1185">Reference proteome</keyword>
<organism evidence="2 3">
    <name type="scientific">Bartonella tribocorum (strain DSM 28219 / CCUG 45778 / CIP 105476 / IBS 506)</name>
    <dbReference type="NCBI Taxonomy" id="382640"/>
    <lineage>
        <taxon>Bacteria</taxon>
        <taxon>Pseudomonadati</taxon>
        <taxon>Pseudomonadota</taxon>
        <taxon>Alphaproteobacteria</taxon>
        <taxon>Hyphomicrobiales</taxon>
        <taxon>Bartonellaceae</taxon>
        <taxon>Bartonella</taxon>
    </lineage>
</organism>
<dbReference type="InterPro" id="IPR037523">
    <property type="entry name" value="VOC_core"/>
</dbReference>
<feature type="domain" description="VOC" evidence="1">
    <location>
        <begin position="87"/>
        <end position="205"/>
    </location>
</feature>
<dbReference type="AlphaFoldDB" id="A9IXH3"/>
<gene>
    <name evidence="2" type="ordered locus">BT_1918</name>
</gene>
<sequence>MLTIYEDESTLCCKKCNEKKQKRGVLSDDQRKLGTIKIIRSRYEIKVSMLFPIVAHTSRCIISVYHVKQPLFNHGEFMSNIPAYPITPNLQLVYVSNVEYSTAFYKFIFKKEPIFTSPRYVAFAAAGDALFALWSGGDTPEENVPRFSEIGIMLPHGEDVDKLYAEWQEQTTVEINVLKEPYTDVFGRTFLIKDPDGHIIRVCPLD</sequence>